<evidence type="ECO:0000256" key="1">
    <source>
        <dbReference type="SAM" id="MobiDB-lite"/>
    </source>
</evidence>
<evidence type="ECO:0000313" key="3">
    <source>
        <dbReference type="Proteomes" id="UP000828390"/>
    </source>
</evidence>
<reference evidence="2" key="1">
    <citation type="journal article" date="2019" name="bioRxiv">
        <title>The Genome of the Zebra Mussel, Dreissena polymorpha: A Resource for Invasive Species Research.</title>
        <authorList>
            <person name="McCartney M.A."/>
            <person name="Auch B."/>
            <person name="Kono T."/>
            <person name="Mallez S."/>
            <person name="Zhang Y."/>
            <person name="Obille A."/>
            <person name="Becker A."/>
            <person name="Abrahante J.E."/>
            <person name="Garbe J."/>
            <person name="Badalamenti J.P."/>
            <person name="Herman A."/>
            <person name="Mangelson H."/>
            <person name="Liachko I."/>
            <person name="Sullivan S."/>
            <person name="Sone E.D."/>
            <person name="Koren S."/>
            <person name="Silverstein K.A.T."/>
            <person name="Beckman K.B."/>
            <person name="Gohl D.M."/>
        </authorList>
    </citation>
    <scope>NUCLEOTIDE SEQUENCE</scope>
    <source>
        <strain evidence="2">Duluth1</strain>
        <tissue evidence="2">Whole animal</tissue>
    </source>
</reference>
<feature type="compositionally biased region" description="Polar residues" evidence="1">
    <location>
        <begin position="21"/>
        <end position="32"/>
    </location>
</feature>
<proteinExistence type="predicted"/>
<dbReference type="EMBL" id="JAIWYP010000002">
    <property type="protein sequence ID" value="KAH3863691.1"/>
    <property type="molecule type" value="Genomic_DNA"/>
</dbReference>
<name>A0A9D4LTF1_DREPO</name>
<feature type="region of interest" description="Disordered" evidence="1">
    <location>
        <begin position="71"/>
        <end position="131"/>
    </location>
</feature>
<evidence type="ECO:0000313" key="2">
    <source>
        <dbReference type="EMBL" id="KAH3863691.1"/>
    </source>
</evidence>
<comment type="caution">
    <text evidence="2">The sequence shown here is derived from an EMBL/GenBank/DDBJ whole genome shotgun (WGS) entry which is preliminary data.</text>
</comment>
<gene>
    <name evidence="2" type="ORF">DPMN_026681</name>
</gene>
<reference evidence="2" key="2">
    <citation type="submission" date="2020-11" db="EMBL/GenBank/DDBJ databases">
        <authorList>
            <person name="McCartney M.A."/>
            <person name="Auch B."/>
            <person name="Kono T."/>
            <person name="Mallez S."/>
            <person name="Becker A."/>
            <person name="Gohl D.M."/>
            <person name="Silverstein K.A.T."/>
            <person name="Koren S."/>
            <person name="Bechman K.B."/>
            <person name="Herman A."/>
            <person name="Abrahante J.E."/>
            <person name="Garbe J."/>
        </authorList>
    </citation>
    <scope>NUCLEOTIDE SEQUENCE</scope>
    <source>
        <strain evidence="2">Duluth1</strain>
        <tissue evidence="2">Whole animal</tissue>
    </source>
</reference>
<sequence>MDRGSTGKSHFFPVPPRLKPVNSQAEFRSTRTGYGYPGQAPVVAGSAPVKAGSVTAEPRYTVTPPALTVSIPASDPGRATATPRFHPGRRRYFKSSGYEDEPVNKKQRVSGCKDSDHDSNKHNETHSPMSAAEAFTQAQEEYSELLREKRKTMMKDNICKTFSNGDDLTEDINSSNDPVMSAGSSGTEGITSTSLAGDTPERTSRRLDPQHVDELVDSFKSGNQFKSENQFTTLVGKVKVEILGGNHNREALQRLLRDATALMMGYQHNTSLEKQKRLTFIDKVRLMRKVLPPMPLAPADKKAWKEQLSIIFQMKDIRRFQQTYGLHLQMAQLEQNVWDIVEHVSNSGLTISEKFF</sequence>
<accession>A0A9D4LTF1</accession>
<feature type="compositionally biased region" description="Basic and acidic residues" evidence="1">
    <location>
        <begin position="199"/>
        <end position="209"/>
    </location>
</feature>
<feature type="compositionally biased region" description="Polar residues" evidence="1">
    <location>
        <begin position="163"/>
        <end position="178"/>
    </location>
</feature>
<dbReference type="AlphaFoldDB" id="A0A9D4LTF1"/>
<dbReference type="Proteomes" id="UP000828390">
    <property type="component" value="Unassembled WGS sequence"/>
</dbReference>
<feature type="region of interest" description="Disordered" evidence="1">
    <location>
        <begin position="1"/>
        <end position="33"/>
    </location>
</feature>
<feature type="compositionally biased region" description="Basic and acidic residues" evidence="1">
    <location>
        <begin position="111"/>
        <end position="125"/>
    </location>
</feature>
<feature type="compositionally biased region" description="Low complexity" evidence="1">
    <location>
        <begin position="181"/>
        <end position="194"/>
    </location>
</feature>
<keyword evidence="3" id="KW-1185">Reference proteome</keyword>
<protein>
    <submittedName>
        <fullName evidence="2">Uncharacterized protein</fullName>
    </submittedName>
</protein>
<feature type="region of interest" description="Disordered" evidence="1">
    <location>
        <begin position="163"/>
        <end position="209"/>
    </location>
</feature>
<organism evidence="2 3">
    <name type="scientific">Dreissena polymorpha</name>
    <name type="common">Zebra mussel</name>
    <name type="synonym">Mytilus polymorpha</name>
    <dbReference type="NCBI Taxonomy" id="45954"/>
    <lineage>
        <taxon>Eukaryota</taxon>
        <taxon>Metazoa</taxon>
        <taxon>Spiralia</taxon>
        <taxon>Lophotrochozoa</taxon>
        <taxon>Mollusca</taxon>
        <taxon>Bivalvia</taxon>
        <taxon>Autobranchia</taxon>
        <taxon>Heteroconchia</taxon>
        <taxon>Euheterodonta</taxon>
        <taxon>Imparidentia</taxon>
        <taxon>Neoheterodontei</taxon>
        <taxon>Myida</taxon>
        <taxon>Dreissenoidea</taxon>
        <taxon>Dreissenidae</taxon>
        <taxon>Dreissena</taxon>
    </lineage>
</organism>